<protein>
    <submittedName>
        <fullName evidence="3">Uncharacterized protein</fullName>
    </submittedName>
</protein>
<comment type="caution">
    <text evidence="3">The sequence shown here is derived from an EMBL/GenBank/DDBJ whole genome shotgun (WGS) entry which is preliminary data.</text>
</comment>
<sequence>MDGGAGVRVERRSTRHPTVSPANPEDSPTPRHSPYFSIWQWSLHCDPYFPGFSVVKEAVLLLAALCLFAARTPHAPTRAGAPLYRASAEALAALVDEGADPERCKHLLACLGTLAMCPFNDMLARCIVSSTAVSVCLGPPLLSARCRALSSHHVAEGDFSAGDLCRAHLLGNVLVKGALSLAFSLAAFGLALTTTGLSVSDFPPHALLFWALGTCLASAVAVAHCCLWQCLPLRGSVKAPLVFLFLTLPYLVVAMQRRESGALDAGPFFPYFTSVPYPAPDSPMAGSGSDSGSGFGSDSGSGSEVFGFSGIADLVWAGVRESAPLARTLLQYHPCFVPVYVHLYLEAYTQCLPNPFPSTLHTFSALLQCIGPYPNTAPGTPPNTPPNTDNAPSKLEILLADVLSEWNNLPPVSEHRETTTHTAQTLANCLTAKPVPSPLGLAGLLLRHELLVPLLMGAFALASHHFCPDFTR</sequence>
<evidence type="ECO:0000256" key="2">
    <source>
        <dbReference type="SAM" id="Phobius"/>
    </source>
</evidence>
<evidence type="ECO:0000313" key="3">
    <source>
        <dbReference type="EMBL" id="OAG29101.1"/>
    </source>
</evidence>
<organism evidence="3 4">
    <name type="scientific">Nematocida displodere</name>
    <dbReference type="NCBI Taxonomy" id="1805483"/>
    <lineage>
        <taxon>Eukaryota</taxon>
        <taxon>Fungi</taxon>
        <taxon>Fungi incertae sedis</taxon>
        <taxon>Microsporidia</taxon>
        <taxon>Nematocida</taxon>
    </lineage>
</organism>
<dbReference type="Proteomes" id="UP000185944">
    <property type="component" value="Unassembled WGS sequence"/>
</dbReference>
<evidence type="ECO:0000256" key="1">
    <source>
        <dbReference type="SAM" id="MobiDB-lite"/>
    </source>
</evidence>
<reference evidence="3 4" key="1">
    <citation type="submission" date="2016-02" db="EMBL/GenBank/DDBJ databases">
        <title>Discovery of a natural microsporidian pathogen with a broad tissue tropism in Caenorhabditis elegans.</title>
        <authorList>
            <person name="Luallen R.J."/>
            <person name="Reinke A.W."/>
            <person name="Tong L."/>
            <person name="Botts M.R."/>
            <person name="Felix M.-A."/>
            <person name="Troemel E.R."/>
        </authorList>
    </citation>
    <scope>NUCLEOTIDE SEQUENCE [LARGE SCALE GENOMIC DNA]</scope>
    <source>
        <strain evidence="3 4">JUm2807</strain>
    </source>
</reference>
<evidence type="ECO:0000313" key="4">
    <source>
        <dbReference type="Proteomes" id="UP000185944"/>
    </source>
</evidence>
<dbReference type="GeneID" id="93647590"/>
<feature type="transmembrane region" description="Helical" evidence="2">
    <location>
        <begin position="239"/>
        <end position="255"/>
    </location>
</feature>
<dbReference type="AlphaFoldDB" id="A0A177EC63"/>
<dbReference type="EMBL" id="LTDL01000042">
    <property type="protein sequence ID" value="OAG29101.1"/>
    <property type="molecule type" value="Genomic_DNA"/>
</dbReference>
<keyword evidence="2" id="KW-0812">Transmembrane</keyword>
<keyword evidence="2" id="KW-1133">Transmembrane helix</keyword>
<feature type="transmembrane region" description="Helical" evidence="2">
    <location>
        <begin position="173"/>
        <end position="195"/>
    </location>
</feature>
<dbReference type="VEuPathDB" id="MicrosporidiaDB:NEDG_01240"/>
<feature type="transmembrane region" description="Helical" evidence="2">
    <location>
        <begin position="48"/>
        <end position="70"/>
    </location>
</feature>
<feature type="transmembrane region" description="Helical" evidence="2">
    <location>
        <begin position="207"/>
        <end position="227"/>
    </location>
</feature>
<feature type="region of interest" description="Disordered" evidence="1">
    <location>
        <begin position="1"/>
        <end position="30"/>
    </location>
</feature>
<keyword evidence="2" id="KW-0472">Membrane</keyword>
<gene>
    <name evidence="3" type="ORF">NEDG_01240</name>
</gene>
<proteinExistence type="predicted"/>
<dbReference type="RefSeq" id="XP_067543846.1">
    <property type="nucleotide sequence ID" value="XM_067688658.1"/>
</dbReference>
<accession>A0A177EC63</accession>
<keyword evidence="4" id="KW-1185">Reference proteome</keyword>
<name>A0A177EC63_9MICR</name>